<feature type="transmembrane region" description="Helical" evidence="1">
    <location>
        <begin position="123"/>
        <end position="142"/>
    </location>
</feature>
<dbReference type="Proteomes" id="UP001529369">
    <property type="component" value="Unassembled WGS sequence"/>
</dbReference>
<evidence type="ECO:0000313" key="3">
    <source>
        <dbReference type="EMBL" id="MDN3567607.1"/>
    </source>
</evidence>
<feature type="transmembrane region" description="Helical" evidence="1">
    <location>
        <begin position="78"/>
        <end position="95"/>
    </location>
</feature>
<reference evidence="4" key="1">
    <citation type="journal article" date="2019" name="Int. J. Syst. Evol. Microbiol.">
        <title>The Global Catalogue of Microorganisms (GCM) 10K type strain sequencing project: providing services to taxonomists for standard genome sequencing and annotation.</title>
        <authorList>
            <consortium name="The Broad Institute Genomics Platform"/>
            <consortium name="The Broad Institute Genome Sequencing Center for Infectious Disease"/>
            <person name="Wu L."/>
            <person name="Ma J."/>
        </authorList>
    </citation>
    <scope>NUCLEOTIDE SEQUENCE [LARGE SCALE GENOMIC DNA]</scope>
    <source>
        <strain evidence="4">CECT 7131</strain>
    </source>
</reference>
<keyword evidence="1" id="KW-0812">Transmembrane</keyword>
<dbReference type="RefSeq" id="WP_290319657.1">
    <property type="nucleotide sequence ID" value="NZ_JAUFPN010000195.1"/>
</dbReference>
<feature type="domain" description="DUF1468" evidence="2">
    <location>
        <begin position="7"/>
        <end position="147"/>
    </location>
</feature>
<protein>
    <submittedName>
        <fullName evidence="3">Tripartite tricarboxylate transporter TctB family protein</fullName>
    </submittedName>
</protein>
<gene>
    <name evidence="3" type="ORF">QWZ14_24780</name>
</gene>
<dbReference type="InterPro" id="IPR009936">
    <property type="entry name" value="DUF1468"/>
</dbReference>
<sequence length="155" mass="16159">MQLSDRVTGAVLVGLGGLAAWSGSRLPGVPGQDVGPAAFPMLIGGGLMLCGAMIALGIGHSFEVPEEEEAVPGRSRFYGLRVLVPPALLLFYMFAAEPLGFLLTAFLMVLVGAFALGARARLAVPLALVAPLIVHLAFYKLLRVPLPEGLLGAPW</sequence>
<feature type="transmembrane region" description="Helical" evidence="1">
    <location>
        <begin position="38"/>
        <end position="58"/>
    </location>
</feature>
<name>A0ABT8ACS0_9PROT</name>
<evidence type="ECO:0000313" key="4">
    <source>
        <dbReference type="Proteomes" id="UP001529369"/>
    </source>
</evidence>
<evidence type="ECO:0000256" key="1">
    <source>
        <dbReference type="SAM" id="Phobius"/>
    </source>
</evidence>
<evidence type="ECO:0000259" key="2">
    <source>
        <dbReference type="Pfam" id="PF07331"/>
    </source>
</evidence>
<accession>A0ABT8ACS0</accession>
<keyword evidence="1" id="KW-1133">Transmembrane helix</keyword>
<comment type="caution">
    <text evidence="3">The sequence shown here is derived from an EMBL/GenBank/DDBJ whole genome shotgun (WGS) entry which is preliminary data.</text>
</comment>
<dbReference type="Pfam" id="PF07331">
    <property type="entry name" value="TctB"/>
    <property type="match status" value="1"/>
</dbReference>
<keyword evidence="1" id="KW-0472">Membrane</keyword>
<proteinExistence type="predicted"/>
<feature type="transmembrane region" description="Helical" evidence="1">
    <location>
        <begin position="101"/>
        <end position="118"/>
    </location>
</feature>
<organism evidence="3 4">
    <name type="scientific">Paeniroseomonas aquatica</name>
    <dbReference type="NCBI Taxonomy" id="373043"/>
    <lineage>
        <taxon>Bacteria</taxon>
        <taxon>Pseudomonadati</taxon>
        <taxon>Pseudomonadota</taxon>
        <taxon>Alphaproteobacteria</taxon>
        <taxon>Acetobacterales</taxon>
        <taxon>Acetobacteraceae</taxon>
        <taxon>Paeniroseomonas</taxon>
    </lineage>
</organism>
<keyword evidence="4" id="KW-1185">Reference proteome</keyword>
<dbReference type="EMBL" id="JAUFPN010000195">
    <property type="protein sequence ID" value="MDN3567607.1"/>
    <property type="molecule type" value="Genomic_DNA"/>
</dbReference>